<gene>
    <name evidence="2" type="ORF">IW19_15220</name>
</gene>
<evidence type="ECO:0000313" key="2">
    <source>
        <dbReference type="EMBL" id="KFF06772.1"/>
    </source>
</evidence>
<name>A0A085ZQQ8_9FLAO</name>
<keyword evidence="3" id="KW-1185">Reference proteome</keyword>
<dbReference type="STRING" id="362418.IW19_15220"/>
<protein>
    <submittedName>
        <fullName evidence="2">Redox-active disulfide protein 2</fullName>
    </submittedName>
</protein>
<evidence type="ECO:0000313" key="3">
    <source>
        <dbReference type="Proteomes" id="UP000028715"/>
    </source>
</evidence>
<accession>A0A085ZQQ8</accession>
<dbReference type="RefSeq" id="WP_035688243.1">
    <property type="nucleotide sequence ID" value="NZ_JPRL01000001.1"/>
</dbReference>
<reference evidence="2 3" key="1">
    <citation type="submission" date="2014-07" db="EMBL/GenBank/DDBJ databases">
        <title>Genome of Flavobacterium reichenbachii LMG 25512.</title>
        <authorList>
            <person name="Stropko S.J."/>
            <person name="Pipes S.E."/>
            <person name="Newman J.D."/>
        </authorList>
    </citation>
    <scope>NUCLEOTIDE SEQUENCE [LARGE SCALE GENOMIC DNA]</scope>
    <source>
        <strain evidence="2 3">LMG 25512</strain>
    </source>
</reference>
<dbReference type="Proteomes" id="UP000028715">
    <property type="component" value="Unassembled WGS sequence"/>
</dbReference>
<keyword evidence="1" id="KW-0812">Transmembrane</keyword>
<proteinExistence type="predicted"/>
<dbReference type="AlphaFoldDB" id="A0A085ZQQ8"/>
<feature type="transmembrane region" description="Helical" evidence="1">
    <location>
        <begin position="48"/>
        <end position="69"/>
    </location>
</feature>
<keyword evidence="1" id="KW-0472">Membrane</keyword>
<feature type="transmembrane region" description="Helical" evidence="1">
    <location>
        <begin position="21"/>
        <end position="42"/>
    </location>
</feature>
<sequence length="92" mass="10104">MGNNKFSEMTKEELIKNQKTLTGVAYGLGVMLFLCFAANIFLVFKKGFSALTVIPIALVPVLILNISSLKAIKKELESRNNVDENSSKSHEG</sequence>
<comment type="caution">
    <text evidence="2">The sequence shown here is derived from an EMBL/GenBank/DDBJ whole genome shotgun (WGS) entry which is preliminary data.</text>
</comment>
<dbReference type="eggNOG" id="ENOG5033F15">
    <property type="taxonomic scope" value="Bacteria"/>
</dbReference>
<evidence type="ECO:0000256" key="1">
    <source>
        <dbReference type="SAM" id="Phobius"/>
    </source>
</evidence>
<dbReference type="OrthoDB" id="712820at2"/>
<organism evidence="2 3">
    <name type="scientific">Flavobacterium reichenbachii</name>
    <dbReference type="NCBI Taxonomy" id="362418"/>
    <lineage>
        <taxon>Bacteria</taxon>
        <taxon>Pseudomonadati</taxon>
        <taxon>Bacteroidota</taxon>
        <taxon>Flavobacteriia</taxon>
        <taxon>Flavobacteriales</taxon>
        <taxon>Flavobacteriaceae</taxon>
        <taxon>Flavobacterium</taxon>
    </lineage>
</organism>
<dbReference type="EMBL" id="JPRL01000001">
    <property type="protein sequence ID" value="KFF06772.1"/>
    <property type="molecule type" value="Genomic_DNA"/>
</dbReference>
<keyword evidence="1" id="KW-1133">Transmembrane helix</keyword>